<organism evidence="2 3">
    <name type="scientific">Coprinellus micaceus</name>
    <name type="common">Glistening ink-cap mushroom</name>
    <name type="synonym">Coprinus micaceus</name>
    <dbReference type="NCBI Taxonomy" id="71717"/>
    <lineage>
        <taxon>Eukaryota</taxon>
        <taxon>Fungi</taxon>
        <taxon>Dikarya</taxon>
        <taxon>Basidiomycota</taxon>
        <taxon>Agaricomycotina</taxon>
        <taxon>Agaricomycetes</taxon>
        <taxon>Agaricomycetidae</taxon>
        <taxon>Agaricales</taxon>
        <taxon>Agaricineae</taxon>
        <taxon>Psathyrellaceae</taxon>
        <taxon>Coprinellus</taxon>
    </lineage>
</organism>
<comment type="caution">
    <text evidence="2">The sequence shown here is derived from an EMBL/GenBank/DDBJ whole genome shotgun (WGS) entry which is preliminary data.</text>
</comment>
<dbReference type="Proteomes" id="UP000298030">
    <property type="component" value="Unassembled WGS sequence"/>
</dbReference>
<proteinExistence type="predicted"/>
<reference evidence="2 3" key="1">
    <citation type="journal article" date="2019" name="Nat. Ecol. Evol.">
        <title>Megaphylogeny resolves global patterns of mushroom evolution.</title>
        <authorList>
            <person name="Varga T."/>
            <person name="Krizsan K."/>
            <person name="Foldi C."/>
            <person name="Dima B."/>
            <person name="Sanchez-Garcia M."/>
            <person name="Sanchez-Ramirez S."/>
            <person name="Szollosi G.J."/>
            <person name="Szarkandi J.G."/>
            <person name="Papp V."/>
            <person name="Albert L."/>
            <person name="Andreopoulos W."/>
            <person name="Angelini C."/>
            <person name="Antonin V."/>
            <person name="Barry K.W."/>
            <person name="Bougher N.L."/>
            <person name="Buchanan P."/>
            <person name="Buyck B."/>
            <person name="Bense V."/>
            <person name="Catcheside P."/>
            <person name="Chovatia M."/>
            <person name="Cooper J."/>
            <person name="Damon W."/>
            <person name="Desjardin D."/>
            <person name="Finy P."/>
            <person name="Geml J."/>
            <person name="Haridas S."/>
            <person name="Hughes K."/>
            <person name="Justo A."/>
            <person name="Karasinski D."/>
            <person name="Kautmanova I."/>
            <person name="Kiss B."/>
            <person name="Kocsube S."/>
            <person name="Kotiranta H."/>
            <person name="LaButti K.M."/>
            <person name="Lechner B.E."/>
            <person name="Liimatainen K."/>
            <person name="Lipzen A."/>
            <person name="Lukacs Z."/>
            <person name="Mihaltcheva S."/>
            <person name="Morgado L.N."/>
            <person name="Niskanen T."/>
            <person name="Noordeloos M.E."/>
            <person name="Ohm R.A."/>
            <person name="Ortiz-Santana B."/>
            <person name="Ovrebo C."/>
            <person name="Racz N."/>
            <person name="Riley R."/>
            <person name="Savchenko A."/>
            <person name="Shiryaev A."/>
            <person name="Soop K."/>
            <person name="Spirin V."/>
            <person name="Szebenyi C."/>
            <person name="Tomsovsky M."/>
            <person name="Tulloss R.E."/>
            <person name="Uehling J."/>
            <person name="Grigoriev I.V."/>
            <person name="Vagvolgyi C."/>
            <person name="Papp T."/>
            <person name="Martin F.M."/>
            <person name="Miettinen O."/>
            <person name="Hibbett D.S."/>
            <person name="Nagy L.G."/>
        </authorList>
    </citation>
    <scope>NUCLEOTIDE SEQUENCE [LARGE SCALE GENOMIC DNA]</scope>
    <source>
        <strain evidence="2 3">FP101781</strain>
    </source>
</reference>
<evidence type="ECO:0000313" key="3">
    <source>
        <dbReference type="Proteomes" id="UP000298030"/>
    </source>
</evidence>
<dbReference type="AlphaFoldDB" id="A0A4Y7SBT6"/>
<keyword evidence="3" id="KW-1185">Reference proteome</keyword>
<name>A0A4Y7SBT6_COPMI</name>
<protein>
    <submittedName>
        <fullName evidence="2">Uncharacterized protein</fullName>
    </submittedName>
</protein>
<feature type="compositionally biased region" description="Basic residues" evidence="1">
    <location>
        <begin position="7"/>
        <end position="16"/>
    </location>
</feature>
<evidence type="ECO:0000256" key="1">
    <source>
        <dbReference type="SAM" id="MobiDB-lite"/>
    </source>
</evidence>
<sequence>MATPARLHQHPPHKTPHPPPPLIPLRVQHPIQNIKNRTEATKPPLHPSPSRPPSPPHLPSPPRHPASSRRPCLACTSSR</sequence>
<gene>
    <name evidence="2" type="ORF">FA13DRAFT_1744739</name>
</gene>
<evidence type="ECO:0000313" key="2">
    <source>
        <dbReference type="EMBL" id="TEB19088.1"/>
    </source>
</evidence>
<feature type="region of interest" description="Disordered" evidence="1">
    <location>
        <begin position="1"/>
        <end position="79"/>
    </location>
</feature>
<dbReference type="EMBL" id="QPFP01000208">
    <property type="protein sequence ID" value="TEB19088.1"/>
    <property type="molecule type" value="Genomic_DNA"/>
</dbReference>
<accession>A0A4Y7SBT6</accession>
<feature type="compositionally biased region" description="Pro residues" evidence="1">
    <location>
        <begin position="44"/>
        <end position="64"/>
    </location>
</feature>